<proteinExistence type="predicted"/>
<dbReference type="Gene3D" id="3.90.920.10">
    <property type="entry name" value="DNA primase, PRIM domain"/>
    <property type="match status" value="1"/>
</dbReference>
<evidence type="ECO:0000256" key="1">
    <source>
        <dbReference type="SAM" id="MobiDB-lite"/>
    </source>
</evidence>
<dbReference type="EC" id="6.5.1.1" evidence="3"/>
<feature type="domain" description="DNA ligase D polymerase" evidence="2">
    <location>
        <begin position="30"/>
        <end position="282"/>
    </location>
</feature>
<evidence type="ECO:0000313" key="3">
    <source>
        <dbReference type="EMBL" id="MDX3042470.1"/>
    </source>
</evidence>
<dbReference type="InterPro" id="IPR052171">
    <property type="entry name" value="NHEJ_LigD"/>
</dbReference>
<dbReference type="Pfam" id="PF21686">
    <property type="entry name" value="LigD_Prim-Pol"/>
    <property type="match status" value="1"/>
</dbReference>
<dbReference type="RefSeq" id="WP_060882656.1">
    <property type="nucleotide sequence ID" value="NZ_JABXWF010000006.1"/>
</dbReference>
<dbReference type="CDD" id="cd04865">
    <property type="entry name" value="LigD_Pol_like_2"/>
    <property type="match status" value="1"/>
</dbReference>
<comment type="caution">
    <text evidence="3">The sequence shown here is derived from an EMBL/GenBank/DDBJ whole genome shotgun (WGS) entry which is preliminary data.</text>
</comment>
<keyword evidence="4" id="KW-1185">Reference proteome</keyword>
<protein>
    <submittedName>
        <fullName evidence="3">Non-homologous end-joining DNA ligase</fullName>
        <ecNumber evidence="3">6.5.1.1</ecNumber>
    </submittedName>
</protein>
<dbReference type="NCBIfam" id="TIGR02778">
    <property type="entry name" value="ligD_pol"/>
    <property type="match status" value="1"/>
</dbReference>
<organism evidence="3 4">
    <name type="scientific">Streptomyces caniscabiei</name>
    <dbReference type="NCBI Taxonomy" id="2746961"/>
    <lineage>
        <taxon>Bacteria</taxon>
        <taxon>Bacillati</taxon>
        <taxon>Actinomycetota</taxon>
        <taxon>Actinomycetes</taxon>
        <taxon>Kitasatosporales</taxon>
        <taxon>Streptomycetaceae</taxon>
        <taxon>Streptomyces</taxon>
    </lineage>
</organism>
<dbReference type="InterPro" id="IPR014145">
    <property type="entry name" value="LigD_pol_dom"/>
</dbReference>
<keyword evidence="3" id="KW-0436">Ligase</keyword>
<name>A0ABU4N1M2_9ACTN</name>
<sequence length="336" mass="37848">MGEAVELEAAGRTVRLSSPDRIFFPERGFTKLDLARYYIAVGPGILRALRNRPTTLERYPEGVTGENFFQKRAPKNMPDWIPTAHITFPSGRSADEMCPTEVAAVVWAAQFGTLTFHPWPVRRDDVDRPDELRIDLDPQPGTDYADAVRAAHELREVLHEYGGLRGWPKTSGGRGLHVFVPIRPDWTFTQVRRSAIAVARELERRMPEQVTTAWWKEERGAKIFVDYNQTARDRTIASAYSVRPHPHAPVSAPLTWDEVGSAVPRDFDLGTMPGRFAEVGDVHADMDEHAFSLEALLELAARDEHDHGLGDLPYPPEYPKMPGEPKRVQPSRAKKA</sequence>
<evidence type="ECO:0000259" key="2">
    <source>
        <dbReference type="Pfam" id="PF21686"/>
    </source>
</evidence>
<dbReference type="Proteomes" id="UP001282474">
    <property type="component" value="Unassembled WGS sequence"/>
</dbReference>
<gene>
    <name evidence="3" type="primary">ligD</name>
    <name evidence="3" type="ORF">PV383_35610</name>
</gene>
<accession>A0ABU4N1M2</accession>
<dbReference type="PANTHER" id="PTHR42705:SF3">
    <property type="entry name" value="ATP-DEPENDENT DNA LIGASE"/>
    <property type="match status" value="1"/>
</dbReference>
<dbReference type="PANTHER" id="PTHR42705">
    <property type="entry name" value="BIFUNCTIONAL NON-HOMOLOGOUS END JOINING PROTEIN LIGD"/>
    <property type="match status" value="1"/>
</dbReference>
<feature type="region of interest" description="Disordered" evidence="1">
    <location>
        <begin position="306"/>
        <end position="336"/>
    </location>
</feature>
<evidence type="ECO:0000313" key="4">
    <source>
        <dbReference type="Proteomes" id="UP001282474"/>
    </source>
</evidence>
<reference evidence="3 4" key="1">
    <citation type="journal article" date="2023" name="Microb. Genom.">
        <title>Mesoterricola silvestris gen. nov., sp. nov., Mesoterricola sediminis sp. nov., Geothrix oryzae sp. nov., Geothrix edaphica sp. nov., Geothrix rubra sp. nov., and Geothrix limicola sp. nov., six novel members of Acidobacteriota isolated from soils.</title>
        <authorList>
            <person name="Weisberg A.J."/>
            <person name="Pearce E."/>
            <person name="Kramer C.G."/>
            <person name="Chang J.H."/>
            <person name="Clarke C.R."/>
        </authorList>
    </citation>
    <scope>NUCLEOTIDE SEQUENCE [LARGE SCALE GENOMIC DNA]</scope>
    <source>
        <strain evidence="3 4">NE20-4-1</strain>
    </source>
</reference>
<dbReference type="GO" id="GO:0003910">
    <property type="term" value="F:DNA ligase (ATP) activity"/>
    <property type="evidence" value="ECO:0007669"/>
    <property type="project" value="UniProtKB-EC"/>
</dbReference>
<dbReference type="EMBL" id="JARAWJ010000038">
    <property type="protein sequence ID" value="MDX3042470.1"/>
    <property type="molecule type" value="Genomic_DNA"/>
</dbReference>